<sequence>MGCASLTVSGPWQSWLSWSDDNFWPQPPYLYSEEKCQPRRGFAACTREPVKPVLERADSGIESCVPANAYSGSLNHIVDKTRYIRASKVMSLPHPRNDTKWEPQKKIPAAQNRAGLMPITRLIDLQYDATESQTPTSASSMPRASPTRGNQRGRSA</sequence>
<accession>A0AAN6TMS5</accession>
<evidence type="ECO:0000313" key="2">
    <source>
        <dbReference type="EMBL" id="KAK4117330.1"/>
    </source>
</evidence>
<evidence type="ECO:0000313" key="3">
    <source>
        <dbReference type="Proteomes" id="UP001302812"/>
    </source>
</evidence>
<feature type="compositionally biased region" description="Polar residues" evidence="1">
    <location>
        <begin position="129"/>
        <end position="156"/>
    </location>
</feature>
<reference evidence="2" key="1">
    <citation type="journal article" date="2023" name="Mol. Phylogenet. Evol.">
        <title>Genome-scale phylogeny and comparative genomics of the fungal order Sordariales.</title>
        <authorList>
            <person name="Hensen N."/>
            <person name="Bonometti L."/>
            <person name="Westerberg I."/>
            <person name="Brannstrom I.O."/>
            <person name="Guillou S."/>
            <person name="Cros-Aarteil S."/>
            <person name="Calhoun S."/>
            <person name="Haridas S."/>
            <person name="Kuo A."/>
            <person name="Mondo S."/>
            <person name="Pangilinan J."/>
            <person name="Riley R."/>
            <person name="LaButti K."/>
            <person name="Andreopoulos B."/>
            <person name="Lipzen A."/>
            <person name="Chen C."/>
            <person name="Yan M."/>
            <person name="Daum C."/>
            <person name="Ng V."/>
            <person name="Clum A."/>
            <person name="Steindorff A."/>
            <person name="Ohm R.A."/>
            <person name="Martin F."/>
            <person name="Silar P."/>
            <person name="Natvig D.O."/>
            <person name="Lalanne C."/>
            <person name="Gautier V."/>
            <person name="Ament-Velasquez S.L."/>
            <person name="Kruys A."/>
            <person name="Hutchinson M.I."/>
            <person name="Powell A.J."/>
            <person name="Barry K."/>
            <person name="Miller A.N."/>
            <person name="Grigoriev I.V."/>
            <person name="Debuchy R."/>
            <person name="Gladieux P."/>
            <person name="Hiltunen Thoren M."/>
            <person name="Johannesson H."/>
        </authorList>
    </citation>
    <scope>NUCLEOTIDE SEQUENCE</scope>
    <source>
        <strain evidence="2">CBS 508.74</strain>
    </source>
</reference>
<proteinExistence type="predicted"/>
<dbReference type="Proteomes" id="UP001302812">
    <property type="component" value="Unassembled WGS sequence"/>
</dbReference>
<comment type="caution">
    <text evidence="2">The sequence shown here is derived from an EMBL/GenBank/DDBJ whole genome shotgun (WGS) entry which is preliminary data.</text>
</comment>
<feature type="region of interest" description="Disordered" evidence="1">
    <location>
        <begin position="126"/>
        <end position="156"/>
    </location>
</feature>
<dbReference type="AlphaFoldDB" id="A0AAN6TMS5"/>
<dbReference type="EMBL" id="MU853332">
    <property type="protein sequence ID" value="KAK4117330.1"/>
    <property type="molecule type" value="Genomic_DNA"/>
</dbReference>
<dbReference type="RefSeq" id="XP_064674900.1">
    <property type="nucleotide sequence ID" value="XM_064809124.1"/>
</dbReference>
<name>A0AAN6TMS5_9PEZI</name>
<organism evidence="2 3">
    <name type="scientific">Canariomyces notabilis</name>
    <dbReference type="NCBI Taxonomy" id="2074819"/>
    <lineage>
        <taxon>Eukaryota</taxon>
        <taxon>Fungi</taxon>
        <taxon>Dikarya</taxon>
        <taxon>Ascomycota</taxon>
        <taxon>Pezizomycotina</taxon>
        <taxon>Sordariomycetes</taxon>
        <taxon>Sordariomycetidae</taxon>
        <taxon>Sordariales</taxon>
        <taxon>Chaetomiaceae</taxon>
        <taxon>Canariomyces</taxon>
    </lineage>
</organism>
<dbReference type="GeneID" id="89933247"/>
<gene>
    <name evidence="2" type="ORF">N656DRAFT_28538</name>
</gene>
<keyword evidence="3" id="KW-1185">Reference proteome</keyword>
<reference evidence="2" key="2">
    <citation type="submission" date="2023-05" db="EMBL/GenBank/DDBJ databases">
        <authorList>
            <consortium name="Lawrence Berkeley National Laboratory"/>
            <person name="Steindorff A."/>
            <person name="Hensen N."/>
            <person name="Bonometti L."/>
            <person name="Westerberg I."/>
            <person name="Brannstrom I.O."/>
            <person name="Guillou S."/>
            <person name="Cros-Aarteil S."/>
            <person name="Calhoun S."/>
            <person name="Haridas S."/>
            <person name="Kuo A."/>
            <person name="Mondo S."/>
            <person name="Pangilinan J."/>
            <person name="Riley R."/>
            <person name="Labutti K."/>
            <person name="Andreopoulos B."/>
            <person name="Lipzen A."/>
            <person name="Chen C."/>
            <person name="Yanf M."/>
            <person name="Daum C."/>
            <person name="Ng V."/>
            <person name="Clum A."/>
            <person name="Ohm R."/>
            <person name="Martin F."/>
            <person name="Silar P."/>
            <person name="Natvig D."/>
            <person name="Lalanne C."/>
            <person name="Gautier V."/>
            <person name="Ament-Velasquez S.L."/>
            <person name="Kruys A."/>
            <person name="Hutchinson M.I."/>
            <person name="Powell A.J."/>
            <person name="Barry K."/>
            <person name="Miller A.N."/>
            <person name="Grigoriev I.V."/>
            <person name="Debuchy R."/>
            <person name="Gladieux P."/>
            <person name="Thoren M.H."/>
            <person name="Johannesson H."/>
        </authorList>
    </citation>
    <scope>NUCLEOTIDE SEQUENCE</scope>
    <source>
        <strain evidence="2">CBS 508.74</strain>
    </source>
</reference>
<protein>
    <submittedName>
        <fullName evidence="2">Uncharacterized protein</fullName>
    </submittedName>
</protein>
<evidence type="ECO:0000256" key="1">
    <source>
        <dbReference type="SAM" id="MobiDB-lite"/>
    </source>
</evidence>